<evidence type="ECO:0000256" key="7">
    <source>
        <dbReference type="ARBA" id="ARBA00023134"/>
    </source>
</evidence>
<name>A0A1R2BEZ6_9CILI</name>
<keyword evidence="5" id="KW-0547">Nucleotide-binding</keyword>
<evidence type="ECO:0000256" key="3">
    <source>
        <dbReference type="ARBA" id="ARBA00022448"/>
    </source>
</evidence>
<dbReference type="OrthoDB" id="9989112at2759"/>
<dbReference type="NCBIfam" id="TIGR00231">
    <property type="entry name" value="small_GTP"/>
    <property type="match status" value="1"/>
</dbReference>
<keyword evidence="12" id="KW-1185">Reference proteome</keyword>
<evidence type="ECO:0000256" key="1">
    <source>
        <dbReference type="ARBA" id="ARBA00004342"/>
    </source>
</evidence>
<dbReference type="Pfam" id="PF00071">
    <property type="entry name" value="Ras"/>
    <property type="match status" value="1"/>
</dbReference>
<dbReference type="SMART" id="SM00175">
    <property type="entry name" value="RAB"/>
    <property type="match status" value="1"/>
</dbReference>
<evidence type="ECO:0000313" key="12">
    <source>
        <dbReference type="Proteomes" id="UP000187209"/>
    </source>
</evidence>
<dbReference type="InterPro" id="IPR027417">
    <property type="entry name" value="P-loop_NTPase"/>
</dbReference>
<dbReference type="SMART" id="SM00173">
    <property type="entry name" value="RAS"/>
    <property type="match status" value="1"/>
</dbReference>
<dbReference type="InterPro" id="IPR050305">
    <property type="entry name" value="Small_GTPase_Rab"/>
</dbReference>
<evidence type="ECO:0000256" key="4">
    <source>
        <dbReference type="ARBA" id="ARBA00022475"/>
    </source>
</evidence>
<keyword evidence="4" id="KW-1003">Cell membrane</keyword>
<evidence type="ECO:0000256" key="2">
    <source>
        <dbReference type="ARBA" id="ARBA00006270"/>
    </source>
</evidence>
<keyword evidence="8" id="KW-0472">Membrane</keyword>
<keyword evidence="9" id="KW-0449">Lipoprotein</keyword>
<dbReference type="GO" id="GO:0003924">
    <property type="term" value="F:GTPase activity"/>
    <property type="evidence" value="ECO:0007669"/>
    <property type="project" value="InterPro"/>
</dbReference>
<dbReference type="SMART" id="SM00177">
    <property type="entry name" value="ARF"/>
    <property type="match status" value="1"/>
</dbReference>
<dbReference type="InterPro" id="IPR005225">
    <property type="entry name" value="Small_GTP-bd"/>
</dbReference>
<dbReference type="EMBL" id="MPUH01000702">
    <property type="protein sequence ID" value="OMJ75235.1"/>
    <property type="molecule type" value="Genomic_DNA"/>
</dbReference>
<dbReference type="SMART" id="SM00174">
    <property type="entry name" value="RHO"/>
    <property type="match status" value="1"/>
</dbReference>
<sequence length="204" mass="22833">MEQSQNFDYLFKILLVGDSSVGKSSLLMRFCEDSFTDAFISTIGVDFKIRTITYEGKVIKLQIWDTAGQEKFRTITSSYYKSAHGIIVVYDITDRNSFENINSWFAEIEKYASENVNKIIIGNKSDLESKRAVMKEDAQELATKLSVQFMETSAKSSNNVAEAFTTMAQEIKGKIAANARVQNRVRGEKISAGNVIAPKKSSCC</sequence>
<organism evidence="11 12">
    <name type="scientific">Stentor coeruleus</name>
    <dbReference type="NCBI Taxonomy" id="5963"/>
    <lineage>
        <taxon>Eukaryota</taxon>
        <taxon>Sar</taxon>
        <taxon>Alveolata</taxon>
        <taxon>Ciliophora</taxon>
        <taxon>Postciliodesmatophora</taxon>
        <taxon>Heterotrichea</taxon>
        <taxon>Heterotrichida</taxon>
        <taxon>Stentoridae</taxon>
        <taxon>Stentor</taxon>
    </lineage>
</organism>
<comment type="caution">
    <text evidence="11">The sequence shown here is derived from an EMBL/GenBank/DDBJ whole genome shotgun (WGS) entry which is preliminary data.</text>
</comment>
<dbReference type="GO" id="GO:0005886">
    <property type="term" value="C:plasma membrane"/>
    <property type="evidence" value="ECO:0007669"/>
    <property type="project" value="UniProtKB-SubCell"/>
</dbReference>
<dbReference type="SMART" id="SM00176">
    <property type="entry name" value="RAN"/>
    <property type="match status" value="1"/>
</dbReference>
<evidence type="ECO:0000256" key="8">
    <source>
        <dbReference type="ARBA" id="ARBA00023136"/>
    </source>
</evidence>
<dbReference type="AlphaFoldDB" id="A0A1R2BEZ6"/>
<comment type="subcellular location">
    <subcellularLocation>
        <location evidence="1">Cell membrane</location>
        <topology evidence="1">Lipid-anchor</topology>
        <orientation evidence="1">Cytoplasmic side</orientation>
    </subcellularLocation>
</comment>
<gene>
    <name evidence="11" type="ORF">SteCoe_25677</name>
</gene>
<dbReference type="PROSITE" id="PS51420">
    <property type="entry name" value="RHO"/>
    <property type="match status" value="1"/>
</dbReference>
<proteinExistence type="inferred from homology"/>
<dbReference type="PROSITE" id="PS51421">
    <property type="entry name" value="RAS"/>
    <property type="match status" value="1"/>
</dbReference>
<dbReference type="PROSITE" id="PS51417">
    <property type="entry name" value="ARF"/>
    <property type="match status" value="1"/>
</dbReference>
<dbReference type="PROSITE" id="PS51419">
    <property type="entry name" value="RAB"/>
    <property type="match status" value="1"/>
</dbReference>
<dbReference type="FunFam" id="3.40.50.300:FF:000363">
    <property type="entry name" value="Secretion related GTPase srgA"/>
    <property type="match status" value="1"/>
</dbReference>
<keyword evidence="10" id="KW-0636">Prenylation</keyword>
<keyword evidence="7" id="KW-0342">GTP-binding</keyword>
<dbReference type="PANTHER" id="PTHR47980">
    <property type="entry name" value="LD44762P"/>
    <property type="match status" value="1"/>
</dbReference>
<dbReference type="GO" id="GO:0015031">
    <property type="term" value="P:protein transport"/>
    <property type="evidence" value="ECO:0007669"/>
    <property type="project" value="UniProtKB-KW"/>
</dbReference>
<dbReference type="GO" id="GO:0005525">
    <property type="term" value="F:GTP binding"/>
    <property type="evidence" value="ECO:0007669"/>
    <property type="project" value="UniProtKB-KW"/>
</dbReference>
<evidence type="ECO:0000313" key="11">
    <source>
        <dbReference type="EMBL" id="OMJ75235.1"/>
    </source>
</evidence>
<dbReference type="SUPFAM" id="SSF52540">
    <property type="entry name" value="P-loop containing nucleoside triphosphate hydrolases"/>
    <property type="match status" value="1"/>
</dbReference>
<evidence type="ECO:0000256" key="9">
    <source>
        <dbReference type="ARBA" id="ARBA00023288"/>
    </source>
</evidence>
<dbReference type="Gene3D" id="3.40.50.300">
    <property type="entry name" value="P-loop containing nucleotide triphosphate hydrolases"/>
    <property type="match status" value="1"/>
</dbReference>
<reference evidence="11 12" key="1">
    <citation type="submission" date="2016-11" db="EMBL/GenBank/DDBJ databases">
        <title>The macronuclear genome of Stentor coeruleus: a giant cell with tiny introns.</title>
        <authorList>
            <person name="Slabodnick M."/>
            <person name="Ruby J.G."/>
            <person name="Reiff S.B."/>
            <person name="Swart E.C."/>
            <person name="Gosai S."/>
            <person name="Prabakaran S."/>
            <person name="Witkowska E."/>
            <person name="Larue G.E."/>
            <person name="Fisher S."/>
            <person name="Freeman R.M."/>
            <person name="Gunawardena J."/>
            <person name="Chu W."/>
            <person name="Stover N.A."/>
            <person name="Gregory B.D."/>
            <person name="Nowacki M."/>
            <person name="Derisi J."/>
            <person name="Roy S.W."/>
            <person name="Marshall W.F."/>
            <person name="Sood P."/>
        </authorList>
    </citation>
    <scope>NUCLEOTIDE SEQUENCE [LARGE SCALE GENOMIC DNA]</scope>
    <source>
        <strain evidence="11">WM001</strain>
    </source>
</reference>
<accession>A0A1R2BEZ6</accession>
<keyword evidence="3" id="KW-0813">Transport</keyword>
<dbReference type="Proteomes" id="UP000187209">
    <property type="component" value="Unassembled WGS sequence"/>
</dbReference>
<evidence type="ECO:0000256" key="6">
    <source>
        <dbReference type="ARBA" id="ARBA00022927"/>
    </source>
</evidence>
<keyword evidence="6" id="KW-0653">Protein transport</keyword>
<evidence type="ECO:0000256" key="5">
    <source>
        <dbReference type="ARBA" id="ARBA00022741"/>
    </source>
</evidence>
<protein>
    <submittedName>
        <fullName evidence="11">Uncharacterized protein</fullName>
    </submittedName>
</protein>
<comment type="similarity">
    <text evidence="2">Belongs to the small GTPase superfamily. Rab family.</text>
</comment>
<dbReference type="PRINTS" id="PR00449">
    <property type="entry name" value="RASTRNSFRMNG"/>
</dbReference>
<dbReference type="InterPro" id="IPR001806">
    <property type="entry name" value="Small_GTPase"/>
</dbReference>
<evidence type="ECO:0000256" key="10">
    <source>
        <dbReference type="ARBA" id="ARBA00023289"/>
    </source>
</evidence>